<dbReference type="EMBL" id="KQ964689">
    <property type="protein sequence ID" value="KXN66795.1"/>
    <property type="molecule type" value="Genomic_DNA"/>
</dbReference>
<feature type="transmembrane region" description="Helical" evidence="2">
    <location>
        <begin position="326"/>
        <end position="355"/>
    </location>
</feature>
<feature type="non-terminal residue" evidence="3">
    <location>
        <position position="1"/>
    </location>
</feature>
<keyword evidence="4" id="KW-1185">Reference proteome</keyword>
<sequence>STRIKVQNSPYPTPESLESQSDYSTDETKVEELKLNYHPSSLPMSFSGTPTYIRVQNPDMSLKNDESNGLESATDTSDVTKKREVEDLPIISHSLDIEESTTISEMTNSNPSNHIQQSTRDLPKLSEFKTPLGAPISTQESKEEFFDVDETPSNTHLQATSAISNSSSPSKKALKVQFSTEESEEEQEDDDDDDDDVNYYKILTLPSFPKKVPSNELVTEKYKKQIILAQFDKYEYRTQPSKLSTDEDELDEIEQGIEMRLKAITESYLVLMDYQEQLRYFSHRQHTPHEEFEFDYDNLVPRNYDLIFCKLFHEELIKVLFPPRFFFIPITIVLGYILGFYYYGFVGLVIGGYMLSYLGDYLDTRPNCSTITKWNTLNDNQRKACIHGLSRKFL</sequence>
<feature type="compositionally biased region" description="Acidic residues" evidence="1">
    <location>
        <begin position="181"/>
        <end position="197"/>
    </location>
</feature>
<keyword evidence="2" id="KW-0472">Membrane</keyword>
<feature type="compositionally biased region" description="Polar residues" evidence="1">
    <location>
        <begin position="1"/>
        <end position="23"/>
    </location>
</feature>
<dbReference type="AlphaFoldDB" id="A0A137NVE8"/>
<protein>
    <submittedName>
        <fullName evidence="3">Uncharacterized protein</fullName>
    </submittedName>
</protein>
<keyword evidence="2" id="KW-1133">Transmembrane helix</keyword>
<evidence type="ECO:0000313" key="3">
    <source>
        <dbReference type="EMBL" id="KXN66795.1"/>
    </source>
</evidence>
<feature type="region of interest" description="Disordered" evidence="1">
    <location>
        <begin position="157"/>
        <end position="197"/>
    </location>
</feature>
<feature type="compositionally biased region" description="Low complexity" evidence="1">
    <location>
        <begin position="159"/>
        <end position="171"/>
    </location>
</feature>
<feature type="compositionally biased region" description="Polar residues" evidence="1">
    <location>
        <begin position="100"/>
        <end position="119"/>
    </location>
</feature>
<reference evidence="3 4" key="1">
    <citation type="journal article" date="2015" name="Genome Biol. Evol.">
        <title>Phylogenomic analyses indicate that early fungi evolved digesting cell walls of algal ancestors of land plants.</title>
        <authorList>
            <person name="Chang Y."/>
            <person name="Wang S."/>
            <person name="Sekimoto S."/>
            <person name="Aerts A.L."/>
            <person name="Choi C."/>
            <person name="Clum A."/>
            <person name="LaButti K.M."/>
            <person name="Lindquist E.A."/>
            <person name="Yee Ngan C."/>
            <person name="Ohm R.A."/>
            <person name="Salamov A.A."/>
            <person name="Grigoriev I.V."/>
            <person name="Spatafora J.W."/>
            <person name="Berbee M.L."/>
        </authorList>
    </citation>
    <scope>NUCLEOTIDE SEQUENCE [LARGE SCALE GENOMIC DNA]</scope>
    <source>
        <strain evidence="3 4">NRRL 28638</strain>
    </source>
</reference>
<organism evidence="3 4">
    <name type="scientific">Conidiobolus coronatus (strain ATCC 28846 / CBS 209.66 / NRRL 28638)</name>
    <name type="common">Delacroixia coronata</name>
    <dbReference type="NCBI Taxonomy" id="796925"/>
    <lineage>
        <taxon>Eukaryota</taxon>
        <taxon>Fungi</taxon>
        <taxon>Fungi incertae sedis</taxon>
        <taxon>Zoopagomycota</taxon>
        <taxon>Entomophthoromycotina</taxon>
        <taxon>Entomophthoromycetes</taxon>
        <taxon>Entomophthorales</taxon>
        <taxon>Ancylistaceae</taxon>
        <taxon>Conidiobolus</taxon>
    </lineage>
</organism>
<keyword evidence="2" id="KW-0812">Transmembrane</keyword>
<evidence type="ECO:0000256" key="2">
    <source>
        <dbReference type="SAM" id="Phobius"/>
    </source>
</evidence>
<gene>
    <name evidence="3" type="ORF">CONCODRAFT_11283</name>
</gene>
<dbReference type="Proteomes" id="UP000070444">
    <property type="component" value="Unassembled WGS sequence"/>
</dbReference>
<feature type="region of interest" description="Disordered" evidence="1">
    <location>
        <begin position="1"/>
        <end position="119"/>
    </location>
</feature>
<proteinExistence type="predicted"/>
<feature type="compositionally biased region" description="Polar residues" evidence="1">
    <location>
        <begin position="67"/>
        <end position="77"/>
    </location>
</feature>
<evidence type="ECO:0000313" key="4">
    <source>
        <dbReference type="Proteomes" id="UP000070444"/>
    </source>
</evidence>
<feature type="compositionally biased region" description="Basic and acidic residues" evidence="1">
    <location>
        <begin position="26"/>
        <end position="35"/>
    </location>
</feature>
<name>A0A137NVE8_CONC2</name>
<feature type="compositionally biased region" description="Polar residues" evidence="1">
    <location>
        <begin position="38"/>
        <end position="50"/>
    </location>
</feature>
<accession>A0A137NVE8</accession>
<evidence type="ECO:0000256" key="1">
    <source>
        <dbReference type="SAM" id="MobiDB-lite"/>
    </source>
</evidence>